<dbReference type="InterPro" id="IPR016181">
    <property type="entry name" value="Acyl_CoA_acyltransferase"/>
</dbReference>
<gene>
    <name evidence="2" type="ORF">GCM10010969_23200</name>
</gene>
<dbReference type="PANTHER" id="PTHR43415:SF3">
    <property type="entry name" value="GNAT-FAMILY ACETYLTRANSFERASE"/>
    <property type="match status" value="1"/>
</dbReference>
<evidence type="ECO:0000313" key="2">
    <source>
        <dbReference type="EMBL" id="GGO01190.1"/>
    </source>
</evidence>
<evidence type="ECO:0000313" key="3">
    <source>
        <dbReference type="Proteomes" id="UP000606653"/>
    </source>
</evidence>
<reference evidence="3" key="1">
    <citation type="journal article" date="2019" name="Int. J. Syst. Evol. Microbiol.">
        <title>The Global Catalogue of Microorganisms (GCM) 10K type strain sequencing project: providing services to taxonomists for standard genome sequencing and annotation.</title>
        <authorList>
            <consortium name="The Broad Institute Genomics Platform"/>
            <consortium name="The Broad Institute Genome Sequencing Center for Infectious Disease"/>
            <person name="Wu L."/>
            <person name="Ma J."/>
        </authorList>
    </citation>
    <scope>NUCLEOTIDE SEQUENCE [LARGE SCALE GENOMIC DNA]</scope>
    <source>
        <strain evidence="3">CGMCC 1.6964</strain>
    </source>
</reference>
<proteinExistence type="predicted"/>
<comment type="caution">
    <text evidence="2">The sequence shown here is derived from an EMBL/GenBank/DDBJ whole genome shotgun (WGS) entry which is preliminary data.</text>
</comment>
<dbReference type="Gene3D" id="3.40.630.30">
    <property type="match status" value="1"/>
</dbReference>
<dbReference type="Proteomes" id="UP000606653">
    <property type="component" value="Unassembled WGS sequence"/>
</dbReference>
<protein>
    <submittedName>
        <fullName evidence="2">N-acetyltransferase</fullName>
    </submittedName>
</protein>
<organism evidence="2 3">
    <name type="scientific">Saccharibacillus kuerlensis</name>
    <dbReference type="NCBI Taxonomy" id="459527"/>
    <lineage>
        <taxon>Bacteria</taxon>
        <taxon>Bacillati</taxon>
        <taxon>Bacillota</taxon>
        <taxon>Bacilli</taxon>
        <taxon>Bacillales</taxon>
        <taxon>Paenibacillaceae</taxon>
        <taxon>Saccharibacillus</taxon>
    </lineage>
</organism>
<sequence length="164" mass="18934">MHQSSTIQLRPITIDDFDTILCWSRDDSFCLANGWETNRDEEELRRWWSYCVHMKKETFTRIGIQWESRLIGYGDLAGIGNGCAELGIAIGESNLWGKGIGHQAALSIVEYGRETYALTTFTAETHESNKRSRRMLEKIGFEEISRNGFEEYAGKIEQLIQYRL</sequence>
<dbReference type="PROSITE" id="PS51186">
    <property type="entry name" value="GNAT"/>
    <property type="match status" value="1"/>
</dbReference>
<dbReference type="InterPro" id="IPR000182">
    <property type="entry name" value="GNAT_dom"/>
</dbReference>
<keyword evidence="3" id="KW-1185">Reference proteome</keyword>
<dbReference type="EMBL" id="BMLN01000006">
    <property type="protein sequence ID" value="GGO01190.1"/>
    <property type="molecule type" value="Genomic_DNA"/>
</dbReference>
<name>A0ABQ2L521_9BACL</name>
<feature type="domain" description="N-acetyltransferase" evidence="1">
    <location>
        <begin position="7"/>
        <end position="164"/>
    </location>
</feature>
<dbReference type="RefSeq" id="WP_018976133.1">
    <property type="nucleotide sequence ID" value="NZ_BMLN01000006.1"/>
</dbReference>
<evidence type="ECO:0000259" key="1">
    <source>
        <dbReference type="PROSITE" id="PS51186"/>
    </source>
</evidence>
<accession>A0ABQ2L521</accession>
<dbReference type="Pfam" id="PF13302">
    <property type="entry name" value="Acetyltransf_3"/>
    <property type="match status" value="1"/>
</dbReference>
<dbReference type="PANTHER" id="PTHR43415">
    <property type="entry name" value="SPERMIDINE N(1)-ACETYLTRANSFERASE"/>
    <property type="match status" value="1"/>
</dbReference>
<dbReference type="SUPFAM" id="SSF55729">
    <property type="entry name" value="Acyl-CoA N-acyltransferases (Nat)"/>
    <property type="match status" value="1"/>
</dbReference>